<comment type="caution">
    <text evidence="1">The sequence shown here is derived from an EMBL/GenBank/DDBJ whole genome shotgun (WGS) entry which is preliminary data.</text>
</comment>
<sequence length="135" mass="14523">MAGDDRHPAQQTHELVVCVTCRPRGSEERPGKALLAELAAQMAADAAWRVGGIECMAACGRPCAIALQSQDKTTWLFGDMELADAEDIARFARQYEELPDGWCKASERPGKLARTALARIPASGRVLPPDADACT</sequence>
<evidence type="ECO:0000313" key="1">
    <source>
        <dbReference type="EMBL" id="NBN80466.1"/>
    </source>
</evidence>
<dbReference type="SUPFAM" id="SSF52833">
    <property type="entry name" value="Thioredoxin-like"/>
    <property type="match status" value="1"/>
</dbReference>
<dbReference type="Proteomes" id="UP000586722">
    <property type="component" value="Unassembled WGS sequence"/>
</dbReference>
<accession>A0A7X5F661</accession>
<dbReference type="Pfam" id="PF07845">
    <property type="entry name" value="DUF1636"/>
    <property type="match status" value="1"/>
</dbReference>
<reference evidence="2" key="1">
    <citation type="submission" date="2020-01" db="EMBL/GenBank/DDBJ databases">
        <authorList>
            <person name="Fang Y."/>
            <person name="Sun R."/>
            <person name="Nie L."/>
            <person name="He J."/>
            <person name="Hao L."/>
            <person name="Wang L."/>
            <person name="Su S."/>
            <person name="Lv E."/>
            <person name="Zhang Z."/>
            <person name="Xie R."/>
            <person name="Liu H."/>
        </authorList>
    </citation>
    <scope>NUCLEOTIDE SEQUENCE [LARGE SCALE GENOMIC DNA]</scope>
    <source>
        <strain evidence="2">XCT-53</strain>
    </source>
</reference>
<name>A0A7X5F661_9HYPH</name>
<dbReference type="EMBL" id="JAABLQ010000004">
    <property type="protein sequence ID" value="NBN80466.1"/>
    <property type="molecule type" value="Genomic_DNA"/>
</dbReference>
<dbReference type="InterPro" id="IPR012863">
    <property type="entry name" value="DUF1636"/>
</dbReference>
<dbReference type="AlphaFoldDB" id="A0A7X5F661"/>
<gene>
    <name evidence="1" type="ORF">GWI72_19490</name>
</gene>
<proteinExistence type="predicted"/>
<protein>
    <submittedName>
        <fullName evidence="1">DUF1636 domain-containing protein</fullName>
    </submittedName>
</protein>
<dbReference type="InterPro" id="IPR036249">
    <property type="entry name" value="Thioredoxin-like_sf"/>
</dbReference>
<organism evidence="1 2">
    <name type="scientific">Pannonibacter tanglangensis</name>
    <dbReference type="NCBI Taxonomy" id="2750084"/>
    <lineage>
        <taxon>Bacteria</taxon>
        <taxon>Pseudomonadati</taxon>
        <taxon>Pseudomonadota</taxon>
        <taxon>Alphaproteobacteria</taxon>
        <taxon>Hyphomicrobiales</taxon>
        <taxon>Stappiaceae</taxon>
        <taxon>Pannonibacter</taxon>
    </lineage>
</organism>
<evidence type="ECO:0000313" key="2">
    <source>
        <dbReference type="Proteomes" id="UP000586722"/>
    </source>
</evidence>
<keyword evidence="2" id="KW-1185">Reference proteome</keyword>